<dbReference type="PANTHER" id="PTHR46401">
    <property type="entry name" value="GLYCOSYLTRANSFERASE WBBK-RELATED"/>
    <property type="match status" value="1"/>
</dbReference>
<organism evidence="2 3">
    <name type="scientific">Burkholderia pyrrocinia</name>
    <name type="common">Pseudomonas pyrrocinia</name>
    <dbReference type="NCBI Taxonomy" id="60550"/>
    <lineage>
        <taxon>Bacteria</taxon>
        <taxon>Pseudomonadati</taxon>
        <taxon>Pseudomonadota</taxon>
        <taxon>Betaproteobacteria</taxon>
        <taxon>Burkholderiales</taxon>
        <taxon>Burkholderiaceae</taxon>
        <taxon>Burkholderia</taxon>
        <taxon>Burkholderia cepacia complex</taxon>
    </lineage>
</organism>
<dbReference type="PANTHER" id="PTHR46401:SF9">
    <property type="entry name" value="MANNOSYLTRANSFERASE A"/>
    <property type="match status" value="1"/>
</dbReference>
<dbReference type="OrthoDB" id="433681at2"/>
<dbReference type="Pfam" id="PF00534">
    <property type="entry name" value="Glycos_transf_1"/>
    <property type="match status" value="1"/>
</dbReference>
<reference evidence="2 3" key="1">
    <citation type="journal article" date="2018" name="ISME J.">
        <title>Involvement of Burkholderiaceae and sulfurous volatiles in disease-suppressive soils.</title>
        <authorList>
            <person name="Carrion V.J."/>
            <person name="Cordovez V."/>
            <person name="Tyc O."/>
            <person name="Etalo D.W."/>
            <person name="de Bruijn I."/>
            <person name="de Jager V.C."/>
            <person name="Medema M.H."/>
            <person name="Eberl L."/>
            <person name="Raaijmakers J.M."/>
        </authorList>
    </citation>
    <scope>NUCLEOTIDE SEQUENCE [LARGE SCALE GENOMIC DNA]</scope>
    <source>
        <strain evidence="3">mHSR5</strain>
    </source>
</reference>
<proteinExistence type="predicted"/>
<sequence>MWKMMRLHLLQLLAVHFHGAWVKYARQGIASLRVVQDDGSGPQHRGRWLLVDVSILAMYDAGTGIQRVVRSIAIELLRAPPDGFEVKLVRATRKLDYRHVELRCPAGDDDRLPLRTLDLPVNAQRGDIFLGLDFSSRIIPTRLRELLSWRRIGVKCAFVVYDLIPAQHPQWFTKKGRGYYQKWLRAISIHSDMLCCISNAVAVDARHWISSKFGIGDDEIQLRWFHLGASFGEAPIEPVQSVIVQADRGEAALARSLLMVGTVEPRKGHDQVLCAVEELWRRGCDVVLVVAGRQGWNVESFAARLRAHPENGKRIVWLENVSDGQLGWLYKNLAGLVMASMAEGFGLPLVEAMHYGMPILARDLPVFREIAAASAAYFRDDHPIPLADRIYEWMNDQKAERTPPIDQTRLLDWQESTNWLISHLNELA</sequence>
<evidence type="ECO:0000259" key="1">
    <source>
        <dbReference type="Pfam" id="PF00534"/>
    </source>
</evidence>
<dbReference type="EMBL" id="CP024902">
    <property type="protein sequence ID" value="AXF19736.1"/>
    <property type="molecule type" value="Genomic_DNA"/>
</dbReference>
<feature type="domain" description="Glycosyl transferase family 1" evidence="1">
    <location>
        <begin position="257"/>
        <end position="400"/>
    </location>
</feature>
<dbReference type="RefSeq" id="WP_114176204.1">
    <property type="nucleotide sequence ID" value="NZ_CP024902.1"/>
</dbReference>
<gene>
    <name evidence="2" type="ORF">CUJ89_03875</name>
</gene>
<dbReference type="CDD" id="cd03809">
    <property type="entry name" value="GT4_MtfB-like"/>
    <property type="match status" value="1"/>
</dbReference>
<name>A0A2Z5MSU5_BURPY</name>
<dbReference type="SUPFAM" id="SSF53756">
    <property type="entry name" value="UDP-Glycosyltransferase/glycogen phosphorylase"/>
    <property type="match status" value="1"/>
</dbReference>
<dbReference type="GO" id="GO:0016757">
    <property type="term" value="F:glycosyltransferase activity"/>
    <property type="evidence" value="ECO:0007669"/>
    <property type="project" value="InterPro"/>
</dbReference>
<protein>
    <submittedName>
        <fullName evidence="2">Glycosyl transferase family 1</fullName>
    </submittedName>
</protein>
<dbReference type="Gene3D" id="3.40.50.2000">
    <property type="entry name" value="Glycogen Phosphorylase B"/>
    <property type="match status" value="1"/>
</dbReference>
<dbReference type="InterPro" id="IPR001296">
    <property type="entry name" value="Glyco_trans_1"/>
</dbReference>
<keyword evidence="2" id="KW-0808">Transferase</keyword>
<accession>A0A2Z5MSU5</accession>
<dbReference type="AlphaFoldDB" id="A0A2Z5MSU5"/>
<dbReference type="Proteomes" id="UP000253104">
    <property type="component" value="Chromosome mHSR5_A"/>
</dbReference>
<evidence type="ECO:0000313" key="2">
    <source>
        <dbReference type="EMBL" id="AXF19736.1"/>
    </source>
</evidence>
<evidence type="ECO:0000313" key="3">
    <source>
        <dbReference type="Proteomes" id="UP000253104"/>
    </source>
</evidence>